<feature type="transmembrane region" description="Helical" evidence="2">
    <location>
        <begin position="148"/>
        <end position="166"/>
    </location>
</feature>
<sequence length="201" mass="22734">MTNLLLVVLIIVFVSISSVQCRDIRAISIKDEPPYPVSRGTPLSKNLNLICVNGHKVGAKCICKAGFSGEFCQNKMYCQDFNRTSDGSCEACMENYEGNFCDTPICKHGTVDKSVQKCVCTEPYSGEFCTKFVKADVLLFHNLKMRNFGPLGFLFIIPMALVYYCCERESKKRKVQRYAKILEGEEFEVSHEAVKNILHEK</sequence>
<feature type="signal peptide" evidence="3">
    <location>
        <begin position="1"/>
        <end position="21"/>
    </location>
</feature>
<evidence type="ECO:0000256" key="3">
    <source>
        <dbReference type="SAM" id="SignalP"/>
    </source>
</evidence>
<keyword evidence="2" id="KW-1133">Transmembrane helix</keyword>
<name>A0A0N5BTZ6_STREA</name>
<comment type="caution">
    <text evidence="1">Lacks conserved residue(s) required for the propagation of feature annotation.</text>
</comment>
<dbReference type="STRING" id="174720.A0A0N5BTZ6"/>
<evidence type="ECO:0000313" key="5">
    <source>
        <dbReference type="Proteomes" id="UP000046392"/>
    </source>
</evidence>
<keyword evidence="2" id="KW-0472">Membrane</keyword>
<evidence type="ECO:0000256" key="2">
    <source>
        <dbReference type="SAM" id="Phobius"/>
    </source>
</evidence>
<keyword evidence="1" id="KW-1015">Disulfide bond</keyword>
<accession>A0A0N5BTZ6</accession>
<keyword evidence="3" id="KW-0732">Signal</keyword>
<evidence type="ECO:0000256" key="1">
    <source>
        <dbReference type="PROSITE-ProRule" id="PRU00076"/>
    </source>
</evidence>
<keyword evidence="2" id="KW-0812">Transmembrane</keyword>
<dbReference type="InterPro" id="IPR000742">
    <property type="entry name" value="EGF"/>
</dbReference>
<protein>
    <submittedName>
        <fullName evidence="6">EGF-like domain-containing protein</fullName>
    </submittedName>
</protein>
<feature type="domain" description="EGF-like" evidence="4">
    <location>
        <begin position="97"/>
        <end position="130"/>
    </location>
</feature>
<keyword evidence="5" id="KW-1185">Reference proteome</keyword>
<dbReference type="AlphaFoldDB" id="A0A0N5BTZ6"/>
<feature type="disulfide bond" evidence="1">
    <location>
        <begin position="120"/>
        <end position="129"/>
    </location>
</feature>
<organism evidence="5 6">
    <name type="scientific">Strongyloides papillosus</name>
    <name type="common">Intestinal threadworm</name>
    <dbReference type="NCBI Taxonomy" id="174720"/>
    <lineage>
        <taxon>Eukaryota</taxon>
        <taxon>Metazoa</taxon>
        <taxon>Ecdysozoa</taxon>
        <taxon>Nematoda</taxon>
        <taxon>Chromadorea</taxon>
        <taxon>Rhabditida</taxon>
        <taxon>Tylenchina</taxon>
        <taxon>Panagrolaimomorpha</taxon>
        <taxon>Strongyloidoidea</taxon>
        <taxon>Strongyloididae</taxon>
        <taxon>Strongyloides</taxon>
    </lineage>
</organism>
<dbReference type="PROSITE" id="PS50026">
    <property type="entry name" value="EGF_3"/>
    <property type="match status" value="1"/>
</dbReference>
<reference evidence="6" key="1">
    <citation type="submission" date="2017-02" db="UniProtKB">
        <authorList>
            <consortium name="WormBaseParasite"/>
        </authorList>
    </citation>
    <scope>IDENTIFICATION</scope>
</reference>
<evidence type="ECO:0000313" key="6">
    <source>
        <dbReference type="WBParaSite" id="SPAL_0000932100.1"/>
    </source>
</evidence>
<dbReference type="WBParaSite" id="SPAL_0000932100.1">
    <property type="protein sequence ID" value="SPAL_0000932100.1"/>
    <property type="gene ID" value="SPAL_0000932100"/>
</dbReference>
<feature type="chain" id="PRO_5005894946" evidence="3">
    <location>
        <begin position="22"/>
        <end position="201"/>
    </location>
</feature>
<keyword evidence="1" id="KW-0245">EGF-like domain</keyword>
<dbReference type="PROSITE" id="PS00022">
    <property type="entry name" value="EGF_1"/>
    <property type="match status" value="2"/>
</dbReference>
<dbReference type="PROSITE" id="PS01186">
    <property type="entry name" value="EGF_2"/>
    <property type="match status" value="2"/>
</dbReference>
<proteinExistence type="predicted"/>
<dbReference type="Proteomes" id="UP000046392">
    <property type="component" value="Unplaced"/>
</dbReference>
<evidence type="ECO:0000259" key="4">
    <source>
        <dbReference type="PROSITE" id="PS50026"/>
    </source>
</evidence>